<accession>A0A7J7JJG1</accession>
<feature type="region of interest" description="Disordered" evidence="12">
    <location>
        <begin position="483"/>
        <end position="505"/>
    </location>
</feature>
<evidence type="ECO:0000256" key="10">
    <source>
        <dbReference type="ARBA" id="ARBA00048778"/>
    </source>
</evidence>
<dbReference type="GO" id="GO:0005524">
    <property type="term" value="F:ATP binding"/>
    <property type="evidence" value="ECO:0007669"/>
    <property type="project" value="UniProtKB-KW"/>
</dbReference>
<dbReference type="Pfam" id="PF00004">
    <property type="entry name" value="AAA"/>
    <property type="match status" value="1"/>
</dbReference>
<keyword evidence="7 13" id="KW-0472">Membrane</keyword>
<dbReference type="Proteomes" id="UP000593567">
    <property type="component" value="Unassembled WGS sequence"/>
</dbReference>
<dbReference type="PROSITE" id="PS00674">
    <property type="entry name" value="AAA"/>
    <property type="match status" value="1"/>
</dbReference>
<gene>
    <name evidence="15" type="ORF">EB796_015459</name>
</gene>
<feature type="domain" description="AAA+ ATPase" evidence="14">
    <location>
        <begin position="208"/>
        <end position="346"/>
    </location>
</feature>
<keyword evidence="4 11" id="KW-0547">Nucleotide-binding</keyword>
<evidence type="ECO:0000256" key="11">
    <source>
        <dbReference type="RuleBase" id="RU003651"/>
    </source>
</evidence>
<dbReference type="CDD" id="cd19527">
    <property type="entry name" value="RecA-like_PEX6_r2"/>
    <property type="match status" value="1"/>
</dbReference>
<evidence type="ECO:0000256" key="4">
    <source>
        <dbReference type="ARBA" id="ARBA00022741"/>
    </source>
</evidence>
<dbReference type="InterPro" id="IPR027417">
    <property type="entry name" value="P-loop_NTPase"/>
</dbReference>
<comment type="caution">
    <text evidence="15">The sequence shown here is derived from an EMBL/GenBank/DDBJ whole genome shotgun (WGS) entry which is preliminary data.</text>
</comment>
<dbReference type="EMBL" id="VXIV02002318">
    <property type="protein sequence ID" value="KAF6026235.1"/>
    <property type="molecule type" value="Genomic_DNA"/>
</dbReference>
<evidence type="ECO:0000256" key="8">
    <source>
        <dbReference type="ARBA" id="ARBA00034811"/>
    </source>
</evidence>
<evidence type="ECO:0000313" key="15">
    <source>
        <dbReference type="EMBL" id="KAF6026235.1"/>
    </source>
</evidence>
<dbReference type="FunFam" id="3.40.50.300:FF:000109">
    <property type="entry name" value="Peroxisomal biogenesis factor 6"/>
    <property type="match status" value="1"/>
</dbReference>
<comment type="catalytic activity">
    <reaction evidence="10">
        <text>ATP + H2O = ADP + phosphate + H(+)</text>
        <dbReference type="Rhea" id="RHEA:13065"/>
        <dbReference type="ChEBI" id="CHEBI:15377"/>
        <dbReference type="ChEBI" id="CHEBI:15378"/>
        <dbReference type="ChEBI" id="CHEBI:30616"/>
        <dbReference type="ChEBI" id="CHEBI:43474"/>
        <dbReference type="ChEBI" id="CHEBI:456216"/>
    </reaction>
    <physiologicalReaction direction="left-to-right" evidence="10">
        <dbReference type="Rhea" id="RHEA:13066"/>
    </physiologicalReaction>
</comment>
<name>A0A7J7JJG1_BUGNE</name>
<evidence type="ECO:0000256" key="3">
    <source>
        <dbReference type="ARBA" id="ARBA00022593"/>
    </source>
</evidence>
<dbReference type="SMART" id="SM00382">
    <property type="entry name" value="AAA"/>
    <property type="match status" value="1"/>
</dbReference>
<feature type="transmembrane region" description="Helical" evidence="13">
    <location>
        <begin position="12"/>
        <end position="31"/>
    </location>
</feature>
<organism evidence="15 16">
    <name type="scientific">Bugula neritina</name>
    <name type="common">Brown bryozoan</name>
    <name type="synonym">Sertularia neritina</name>
    <dbReference type="NCBI Taxonomy" id="10212"/>
    <lineage>
        <taxon>Eukaryota</taxon>
        <taxon>Metazoa</taxon>
        <taxon>Spiralia</taxon>
        <taxon>Lophotrochozoa</taxon>
        <taxon>Bryozoa</taxon>
        <taxon>Gymnolaemata</taxon>
        <taxon>Cheilostomatida</taxon>
        <taxon>Flustrina</taxon>
        <taxon>Buguloidea</taxon>
        <taxon>Bugulidae</taxon>
        <taxon>Bugula</taxon>
    </lineage>
</organism>
<evidence type="ECO:0000256" key="7">
    <source>
        <dbReference type="ARBA" id="ARBA00023136"/>
    </source>
</evidence>
<protein>
    <recommendedName>
        <fullName evidence="8">Peroxisomal ATPase PEX6</fullName>
    </recommendedName>
    <alternativeName>
        <fullName evidence="9">Peroxin-6</fullName>
    </alternativeName>
</protein>
<dbReference type="GO" id="GO:0005829">
    <property type="term" value="C:cytosol"/>
    <property type="evidence" value="ECO:0007669"/>
    <property type="project" value="TreeGrafter"/>
</dbReference>
<evidence type="ECO:0000256" key="13">
    <source>
        <dbReference type="SAM" id="Phobius"/>
    </source>
</evidence>
<evidence type="ECO:0000256" key="9">
    <source>
        <dbReference type="ARBA" id="ARBA00034920"/>
    </source>
</evidence>
<dbReference type="SUPFAM" id="SSF52540">
    <property type="entry name" value="P-loop containing nucleoside triphosphate hydrolases"/>
    <property type="match status" value="1"/>
</dbReference>
<dbReference type="InterPro" id="IPR003593">
    <property type="entry name" value="AAA+_ATPase"/>
</dbReference>
<dbReference type="PANTHER" id="PTHR23077">
    <property type="entry name" value="AAA-FAMILY ATPASE"/>
    <property type="match status" value="1"/>
</dbReference>
<keyword evidence="16" id="KW-1185">Reference proteome</keyword>
<dbReference type="AlphaFoldDB" id="A0A7J7JJG1"/>
<dbReference type="GO" id="GO:0005778">
    <property type="term" value="C:peroxisomal membrane"/>
    <property type="evidence" value="ECO:0007669"/>
    <property type="project" value="TreeGrafter"/>
</dbReference>
<dbReference type="GO" id="GO:0016558">
    <property type="term" value="P:protein import into peroxisome matrix"/>
    <property type="evidence" value="ECO:0007669"/>
    <property type="project" value="TreeGrafter"/>
</dbReference>
<proteinExistence type="inferred from homology"/>
<dbReference type="InterPro" id="IPR047533">
    <property type="entry name" value="RecA-like_PEX6_r2"/>
</dbReference>
<dbReference type="Gene3D" id="1.10.8.60">
    <property type="match status" value="2"/>
</dbReference>
<keyword evidence="5" id="KW-0378">Hydrolase</keyword>
<reference evidence="15" key="1">
    <citation type="submission" date="2020-06" db="EMBL/GenBank/DDBJ databases">
        <title>Draft genome of Bugula neritina, a colonial animal packing powerful symbionts and potential medicines.</title>
        <authorList>
            <person name="Rayko M."/>
        </authorList>
    </citation>
    <scope>NUCLEOTIDE SEQUENCE [LARGE SCALE GENOMIC DNA]</scope>
    <source>
        <strain evidence="15">Kwan_BN1</strain>
    </source>
</reference>
<dbReference type="InterPro" id="IPR003959">
    <property type="entry name" value="ATPase_AAA_core"/>
</dbReference>
<dbReference type="OrthoDB" id="2187at2759"/>
<dbReference type="InterPro" id="IPR003960">
    <property type="entry name" value="ATPase_AAA_CS"/>
</dbReference>
<comment type="subcellular location">
    <subcellularLocation>
        <location evidence="1">Membrane</location>
    </subcellularLocation>
</comment>
<sequence length="505" mass="55620">MQFQYNAQVTYCNGSFILLCFLLLALFYLNICPSTLSCNALLLQAPDASERQNILEDLTAFLPKHTDVDLEYLAEHTAGLFYGDLQALVTHAERNAMRRAHAISRVSTFRVFMFIQVVHFTREGNSEHKALGCVNQEAINRAKILVSSQDFDEGLDTIQGVQSLDLGTPKIPNVKWKDIGGLADVKKDILDTIQLPLRHPELFMSTMRRSGVLLYGPPGTGKTLLAKAVATECALNFFSVKGPELINMYVGQSEENIRQVFQKARSASPCVIFFDELDSLAPNRGKSGDSGGVMDRVVSQLLAELDGLVKSCDVFVIGATNRPDLLDSALLRPGRFDKLVYVGISSTSKEQLTILKAITRKFELDPDCELEKVANTLPSNLTGADLYSLCSEATTNCIKRMIDLVDLGTSMEDCKLKVNLDDFMKAAESITPSLSANEIKKYEQLRYQFSLNAKNKDSEKVVEEKSMEIDNIEELLQVVGKGVNNSIPPAGDGSGEEVTGSSTDM</sequence>
<dbReference type="InterPro" id="IPR050168">
    <property type="entry name" value="AAA_ATPase_domain"/>
</dbReference>
<keyword evidence="13" id="KW-1133">Transmembrane helix</keyword>
<comment type="similarity">
    <text evidence="2 11">Belongs to the AAA ATPase family.</text>
</comment>
<evidence type="ECO:0000256" key="2">
    <source>
        <dbReference type="ARBA" id="ARBA00006914"/>
    </source>
</evidence>
<evidence type="ECO:0000256" key="1">
    <source>
        <dbReference type="ARBA" id="ARBA00004370"/>
    </source>
</evidence>
<evidence type="ECO:0000256" key="12">
    <source>
        <dbReference type="SAM" id="MobiDB-lite"/>
    </source>
</evidence>
<dbReference type="PANTHER" id="PTHR23077:SF9">
    <property type="entry name" value="PEROXISOMAL ATPASE PEX6"/>
    <property type="match status" value="1"/>
</dbReference>
<keyword evidence="13" id="KW-0812">Transmembrane</keyword>
<evidence type="ECO:0000256" key="5">
    <source>
        <dbReference type="ARBA" id="ARBA00022801"/>
    </source>
</evidence>
<evidence type="ECO:0000313" key="16">
    <source>
        <dbReference type="Proteomes" id="UP000593567"/>
    </source>
</evidence>
<dbReference type="GO" id="GO:0016887">
    <property type="term" value="F:ATP hydrolysis activity"/>
    <property type="evidence" value="ECO:0007669"/>
    <property type="project" value="InterPro"/>
</dbReference>
<dbReference type="Gene3D" id="3.40.50.300">
    <property type="entry name" value="P-loop containing nucleotide triphosphate hydrolases"/>
    <property type="match status" value="1"/>
</dbReference>
<keyword evidence="6 11" id="KW-0067">ATP-binding</keyword>
<keyword evidence="3" id="KW-0962">Peroxisome biogenesis</keyword>
<evidence type="ECO:0000256" key="6">
    <source>
        <dbReference type="ARBA" id="ARBA00022840"/>
    </source>
</evidence>
<evidence type="ECO:0000259" key="14">
    <source>
        <dbReference type="SMART" id="SM00382"/>
    </source>
</evidence>